<dbReference type="HOGENOM" id="CLU_030130_2_0_1"/>
<proteinExistence type="predicted"/>
<dbReference type="InParanoid" id="E3KAJ1"/>
<organism evidence="4 5">
    <name type="scientific">Puccinia graminis f. sp. tritici (strain CRL 75-36-700-3 / race SCCL)</name>
    <name type="common">Black stem rust fungus</name>
    <dbReference type="NCBI Taxonomy" id="418459"/>
    <lineage>
        <taxon>Eukaryota</taxon>
        <taxon>Fungi</taxon>
        <taxon>Dikarya</taxon>
        <taxon>Basidiomycota</taxon>
        <taxon>Pucciniomycotina</taxon>
        <taxon>Pucciniomycetes</taxon>
        <taxon>Pucciniales</taxon>
        <taxon>Pucciniaceae</taxon>
        <taxon>Puccinia</taxon>
    </lineage>
</organism>
<dbReference type="VEuPathDB" id="FungiDB:PGTG_07029"/>
<dbReference type="Pfam" id="PF00795">
    <property type="entry name" value="CN_hydrolase"/>
    <property type="match status" value="1"/>
</dbReference>
<feature type="region of interest" description="Disordered" evidence="2">
    <location>
        <begin position="108"/>
        <end position="127"/>
    </location>
</feature>
<keyword evidence="1" id="KW-0378">Hydrolase</keyword>
<keyword evidence="5" id="KW-1185">Reference proteome</keyword>
<reference key="1">
    <citation type="submission" date="2007-01" db="EMBL/GenBank/DDBJ databases">
        <title>The Genome Sequence of Puccinia graminis f. sp. tritici Strain CRL 75-36-700-3.</title>
        <authorList>
            <consortium name="The Broad Institute Genome Sequencing Platform"/>
            <person name="Birren B."/>
            <person name="Lander E."/>
            <person name="Galagan J."/>
            <person name="Nusbaum C."/>
            <person name="Devon K."/>
            <person name="Cuomo C."/>
            <person name="Jaffe D."/>
            <person name="Butler J."/>
            <person name="Alvarez P."/>
            <person name="Gnerre S."/>
            <person name="Grabherr M."/>
            <person name="Mauceli E."/>
            <person name="Brockman W."/>
            <person name="Young S."/>
            <person name="LaButti K."/>
            <person name="Sykes S."/>
            <person name="DeCaprio D."/>
            <person name="Crawford M."/>
            <person name="Koehrsen M."/>
            <person name="Engels R."/>
            <person name="Montgomery P."/>
            <person name="Pearson M."/>
            <person name="Howarth C."/>
            <person name="Larson L."/>
            <person name="White J."/>
            <person name="Zeng Q."/>
            <person name="Kodira C."/>
            <person name="Yandava C."/>
            <person name="Alvarado L."/>
            <person name="O'Leary S."/>
            <person name="Szabo L."/>
            <person name="Dean R."/>
            <person name="Schein J."/>
        </authorList>
    </citation>
    <scope>NUCLEOTIDE SEQUENCE</scope>
    <source>
        <strain>CRL 75-36-700-3</strain>
    </source>
</reference>
<gene>
    <name evidence="4" type="ORF">PGTG_07029</name>
</gene>
<dbReference type="CDD" id="cd07197">
    <property type="entry name" value="nitrilase"/>
    <property type="match status" value="1"/>
</dbReference>
<dbReference type="STRING" id="418459.E3KAJ1"/>
<dbReference type="GeneID" id="10537062"/>
<sequence length="316" mass="36022">MPTKIRIAICQFDSHQPSTTATTTTNQTSDNLQFAEHEIKNLSKAKGFIARAAQNTADLIIFPEYFITGLIENHLHLASKESKWIKEFQRLAIEHQIDIIPGTIVEEEEEGAAEKKEGADPTKSPDDRRVNLFNSAYYIDKSGQILGKYRKKNLWWVNPILTYVSRLWDPRPVLGLDLAIPHREKYLTPCPNPHQVFEALNGLKIGILVCWDLAWPEAFRDEVDLIIIPSYWTLDQPESKMIKHDPSGIHESNLIDGCGGKKEDGFLGRSSISLPLKGHVVKFDEPDEKLQVVDVDLSVLKDAREVYKVREEYYSK</sequence>
<feature type="domain" description="CN hydrolase" evidence="3">
    <location>
        <begin position="19"/>
        <end position="297"/>
    </location>
</feature>
<dbReference type="InterPro" id="IPR050345">
    <property type="entry name" value="Aliph_Amidase/BUP"/>
</dbReference>
<evidence type="ECO:0000256" key="1">
    <source>
        <dbReference type="ARBA" id="ARBA00022801"/>
    </source>
</evidence>
<dbReference type="KEGG" id="pgr:PGTG_07029"/>
<evidence type="ECO:0000313" key="5">
    <source>
        <dbReference type="Proteomes" id="UP000008783"/>
    </source>
</evidence>
<dbReference type="EMBL" id="DS178278">
    <property type="protein sequence ID" value="EFP81408.2"/>
    <property type="molecule type" value="Genomic_DNA"/>
</dbReference>
<dbReference type="PANTHER" id="PTHR43674:SF16">
    <property type="entry name" value="CARBON-NITROGEN FAMILY, PUTATIVE (AFU_ORTHOLOGUE AFUA_5G02350)-RELATED"/>
    <property type="match status" value="1"/>
</dbReference>
<name>E3KAJ1_PUCGT</name>
<dbReference type="InterPro" id="IPR036526">
    <property type="entry name" value="C-N_Hydrolase_sf"/>
</dbReference>
<dbReference type="SUPFAM" id="SSF56317">
    <property type="entry name" value="Carbon-nitrogen hydrolase"/>
    <property type="match status" value="1"/>
</dbReference>
<dbReference type="GO" id="GO:0016811">
    <property type="term" value="F:hydrolase activity, acting on carbon-nitrogen (but not peptide) bonds, in linear amides"/>
    <property type="evidence" value="ECO:0000318"/>
    <property type="project" value="GO_Central"/>
</dbReference>
<dbReference type="InterPro" id="IPR003010">
    <property type="entry name" value="C-N_Hydrolase"/>
</dbReference>
<feature type="compositionally biased region" description="Basic and acidic residues" evidence="2">
    <location>
        <begin position="112"/>
        <end position="127"/>
    </location>
</feature>
<accession>E3KAJ1</accession>
<dbReference type="Gene3D" id="3.60.110.10">
    <property type="entry name" value="Carbon-nitrogen hydrolase"/>
    <property type="match status" value="1"/>
</dbReference>
<reference evidence="5" key="2">
    <citation type="journal article" date="2011" name="Proc. Natl. Acad. Sci. U.S.A.">
        <title>Obligate biotrophy features unraveled by the genomic analysis of rust fungi.</title>
        <authorList>
            <person name="Duplessis S."/>
            <person name="Cuomo C.A."/>
            <person name="Lin Y.-C."/>
            <person name="Aerts A."/>
            <person name="Tisserant E."/>
            <person name="Veneault-Fourrey C."/>
            <person name="Joly D.L."/>
            <person name="Hacquard S."/>
            <person name="Amselem J."/>
            <person name="Cantarel B.L."/>
            <person name="Chiu R."/>
            <person name="Coutinho P.M."/>
            <person name="Feau N."/>
            <person name="Field M."/>
            <person name="Frey P."/>
            <person name="Gelhaye E."/>
            <person name="Goldberg J."/>
            <person name="Grabherr M.G."/>
            <person name="Kodira C.D."/>
            <person name="Kohler A."/>
            <person name="Kuees U."/>
            <person name="Lindquist E.A."/>
            <person name="Lucas S.M."/>
            <person name="Mago R."/>
            <person name="Mauceli E."/>
            <person name="Morin E."/>
            <person name="Murat C."/>
            <person name="Pangilinan J.L."/>
            <person name="Park R."/>
            <person name="Pearson M."/>
            <person name="Quesneville H."/>
            <person name="Rouhier N."/>
            <person name="Sakthikumar S."/>
            <person name="Salamov A.A."/>
            <person name="Schmutz J."/>
            <person name="Selles B."/>
            <person name="Shapiro H."/>
            <person name="Tanguay P."/>
            <person name="Tuskan G.A."/>
            <person name="Henrissat B."/>
            <person name="Van de Peer Y."/>
            <person name="Rouze P."/>
            <person name="Ellis J.G."/>
            <person name="Dodds P.N."/>
            <person name="Schein J.E."/>
            <person name="Zhong S."/>
            <person name="Hamelin R.C."/>
            <person name="Grigoriev I.V."/>
            <person name="Szabo L.J."/>
            <person name="Martin F."/>
        </authorList>
    </citation>
    <scope>NUCLEOTIDE SEQUENCE [LARGE SCALE GENOMIC DNA]</scope>
    <source>
        <strain evidence="5">CRL 75-36-700-3 / race SCCL</strain>
    </source>
</reference>
<protein>
    <recommendedName>
        <fullName evidence="3">CN hydrolase domain-containing protein</fullName>
    </recommendedName>
</protein>
<dbReference type="PANTHER" id="PTHR43674">
    <property type="entry name" value="NITRILASE C965.09-RELATED"/>
    <property type="match status" value="1"/>
</dbReference>
<evidence type="ECO:0000313" key="4">
    <source>
        <dbReference type="EMBL" id="EFP81408.2"/>
    </source>
</evidence>
<evidence type="ECO:0000256" key="2">
    <source>
        <dbReference type="SAM" id="MobiDB-lite"/>
    </source>
</evidence>
<dbReference type="OrthoDB" id="412018at2759"/>
<evidence type="ECO:0000259" key="3">
    <source>
        <dbReference type="PROSITE" id="PS50263"/>
    </source>
</evidence>
<dbReference type="AlphaFoldDB" id="E3KAJ1"/>
<dbReference type="PROSITE" id="PS50263">
    <property type="entry name" value="CN_HYDROLASE"/>
    <property type="match status" value="1"/>
</dbReference>
<dbReference type="Proteomes" id="UP000008783">
    <property type="component" value="Unassembled WGS sequence"/>
</dbReference>
<dbReference type="RefSeq" id="XP_003325827.2">
    <property type="nucleotide sequence ID" value="XM_003325779.2"/>
</dbReference>